<comment type="caution">
    <text evidence="8">The sequence shown here is derived from an EMBL/GenBank/DDBJ whole genome shotgun (WGS) entry which is preliminary data.</text>
</comment>
<gene>
    <name evidence="5" type="primary">rpsB</name>
    <name evidence="8" type="ORF">A2114_01485</name>
</gene>
<dbReference type="PROSITE" id="PS00963">
    <property type="entry name" value="RIBOSOMAL_S2_2"/>
    <property type="match status" value="1"/>
</dbReference>
<dbReference type="NCBIfam" id="TIGR01011">
    <property type="entry name" value="rpsB_bact"/>
    <property type="match status" value="1"/>
</dbReference>
<proteinExistence type="inferred from homology"/>
<keyword evidence="3 5" id="KW-0687">Ribonucleoprotein</keyword>
<dbReference type="Gene3D" id="3.40.50.10490">
    <property type="entry name" value="Glucose-6-phosphate isomerase like protein, domain 1"/>
    <property type="match status" value="1"/>
</dbReference>
<feature type="region of interest" description="Disordered" evidence="7">
    <location>
        <begin position="243"/>
        <end position="263"/>
    </location>
</feature>
<name>A0A1G2QB91_9BACT</name>
<evidence type="ECO:0000256" key="4">
    <source>
        <dbReference type="ARBA" id="ARBA00035256"/>
    </source>
</evidence>
<dbReference type="PRINTS" id="PR00395">
    <property type="entry name" value="RIBOSOMALS2"/>
</dbReference>
<dbReference type="STRING" id="1802435.A2114_01485"/>
<dbReference type="Pfam" id="PF00318">
    <property type="entry name" value="Ribosomal_S2"/>
    <property type="match status" value="1"/>
</dbReference>
<dbReference type="PANTHER" id="PTHR12534:SF0">
    <property type="entry name" value="SMALL RIBOSOMAL SUBUNIT PROTEIN US2M"/>
    <property type="match status" value="1"/>
</dbReference>
<dbReference type="CDD" id="cd01425">
    <property type="entry name" value="RPS2"/>
    <property type="match status" value="1"/>
</dbReference>
<reference evidence="8 9" key="1">
    <citation type="journal article" date="2016" name="Nat. Commun.">
        <title>Thousands of microbial genomes shed light on interconnected biogeochemical processes in an aquifer system.</title>
        <authorList>
            <person name="Anantharaman K."/>
            <person name="Brown C.T."/>
            <person name="Hug L.A."/>
            <person name="Sharon I."/>
            <person name="Castelle C.J."/>
            <person name="Probst A.J."/>
            <person name="Thomas B.C."/>
            <person name="Singh A."/>
            <person name="Wilkins M.J."/>
            <person name="Karaoz U."/>
            <person name="Brodie E.L."/>
            <person name="Williams K.H."/>
            <person name="Hubbard S.S."/>
            <person name="Banfield J.F."/>
        </authorList>
    </citation>
    <scope>NUCLEOTIDE SEQUENCE [LARGE SCALE GENOMIC DNA]</scope>
</reference>
<dbReference type="Proteomes" id="UP000176494">
    <property type="component" value="Unassembled WGS sequence"/>
</dbReference>
<dbReference type="InterPro" id="IPR023591">
    <property type="entry name" value="Ribosomal_uS2_flav_dom_sf"/>
</dbReference>
<dbReference type="EMBL" id="MHTG01000006">
    <property type="protein sequence ID" value="OHA57767.1"/>
    <property type="molecule type" value="Genomic_DNA"/>
</dbReference>
<feature type="compositionally biased region" description="Polar residues" evidence="7">
    <location>
        <begin position="252"/>
        <end position="263"/>
    </location>
</feature>
<evidence type="ECO:0000313" key="8">
    <source>
        <dbReference type="EMBL" id="OHA57767.1"/>
    </source>
</evidence>
<organism evidence="8 9">
    <name type="scientific">Candidatus Vogelbacteria bacterium GWA1_51_14</name>
    <dbReference type="NCBI Taxonomy" id="1802435"/>
    <lineage>
        <taxon>Bacteria</taxon>
        <taxon>Candidatus Vogeliibacteriota</taxon>
    </lineage>
</organism>
<dbReference type="AlphaFoldDB" id="A0A1G2QB91"/>
<dbReference type="GO" id="GO:0003735">
    <property type="term" value="F:structural constituent of ribosome"/>
    <property type="evidence" value="ECO:0007669"/>
    <property type="project" value="InterPro"/>
</dbReference>
<keyword evidence="2 5" id="KW-0689">Ribosomal protein</keyword>
<evidence type="ECO:0000256" key="6">
    <source>
        <dbReference type="RuleBase" id="RU003631"/>
    </source>
</evidence>
<dbReference type="InterPro" id="IPR005706">
    <property type="entry name" value="Ribosomal_uS2_bac/mit/plastid"/>
</dbReference>
<evidence type="ECO:0000256" key="2">
    <source>
        <dbReference type="ARBA" id="ARBA00022980"/>
    </source>
</evidence>
<evidence type="ECO:0000256" key="1">
    <source>
        <dbReference type="ARBA" id="ARBA00006242"/>
    </source>
</evidence>
<dbReference type="InterPro" id="IPR018130">
    <property type="entry name" value="Ribosomal_uS2_CS"/>
</dbReference>
<dbReference type="HAMAP" id="MF_00291_B">
    <property type="entry name" value="Ribosomal_uS2_B"/>
    <property type="match status" value="1"/>
</dbReference>
<accession>A0A1G2QB91</accession>
<evidence type="ECO:0000256" key="5">
    <source>
        <dbReference type="HAMAP-Rule" id="MF_00291"/>
    </source>
</evidence>
<sequence length="263" mass="28627">MSNNGIKIKDGLLKELFERGLHLGFSRARRHPSTESYLFGYKNRQAIIDLEKTSQSLAQAKDFIKSLGGQGKKIVLVGTKNEARLVVERAGKRVGAPYVTERWLGGTLTNFKEFRRRVNRLLSIIEQEEKGELTVYTKKERGVIGKEKEKLERYFASLVSLTELPGAVVVIDPKDEAIAVAEAKVVGVPVVALANSDCNLKGVDYPIVGNDTARDSIEYVINELTTAYAEGKSLLAALAAKPSAEEPVSGTPPANSSVSPAGR</sequence>
<evidence type="ECO:0000256" key="7">
    <source>
        <dbReference type="SAM" id="MobiDB-lite"/>
    </source>
</evidence>
<comment type="similarity">
    <text evidence="1 5 6">Belongs to the universal ribosomal protein uS2 family.</text>
</comment>
<protein>
    <recommendedName>
        <fullName evidence="4 5">Small ribosomal subunit protein uS2</fullName>
    </recommendedName>
</protein>
<dbReference type="GO" id="GO:0006412">
    <property type="term" value="P:translation"/>
    <property type="evidence" value="ECO:0007669"/>
    <property type="project" value="UniProtKB-UniRule"/>
</dbReference>
<dbReference type="Gene3D" id="1.10.287.610">
    <property type="entry name" value="Helix hairpin bin"/>
    <property type="match status" value="1"/>
</dbReference>
<dbReference type="PANTHER" id="PTHR12534">
    <property type="entry name" value="30S RIBOSOMAL PROTEIN S2 PROKARYOTIC AND ORGANELLAR"/>
    <property type="match status" value="1"/>
</dbReference>
<dbReference type="SUPFAM" id="SSF52313">
    <property type="entry name" value="Ribosomal protein S2"/>
    <property type="match status" value="1"/>
</dbReference>
<evidence type="ECO:0000256" key="3">
    <source>
        <dbReference type="ARBA" id="ARBA00023274"/>
    </source>
</evidence>
<evidence type="ECO:0000313" key="9">
    <source>
        <dbReference type="Proteomes" id="UP000176494"/>
    </source>
</evidence>
<dbReference type="InterPro" id="IPR001865">
    <property type="entry name" value="Ribosomal_uS2"/>
</dbReference>
<dbReference type="GO" id="GO:0015935">
    <property type="term" value="C:small ribosomal subunit"/>
    <property type="evidence" value="ECO:0007669"/>
    <property type="project" value="InterPro"/>
</dbReference>